<evidence type="ECO:0000313" key="8">
    <source>
        <dbReference type="Proteomes" id="UP000010471"/>
    </source>
</evidence>
<keyword evidence="4 6" id="KW-0378">Hydrolase</keyword>
<dbReference type="eggNOG" id="COG2066">
    <property type="taxonomic scope" value="Bacteria"/>
</dbReference>
<evidence type="ECO:0000256" key="3">
    <source>
        <dbReference type="ARBA" id="ARBA00012918"/>
    </source>
</evidence>
<comment type="subunit">
    <text evidence="2 6">Homotetramer.</text>
</comment>
<dbReference type="RefSeq" id="WP_015186094.1">
    <property type="nucleotide sequence ID" value="NC_019738.1"/>
</dbReference>
<dbReference type="AlphaFoldDB" id="K9WQX1"/>
<keyword evidence="8" id="KW-1185">Reference proteome</keyword>
<reference evidence="7 8" key="1">
    <citation type="submission" date="2012-06" db="EMBL/GenBank/DDBJ databases">
        <title>Finished chromosome of genome of Microcoleus sp. PCC 7113.</title>
        <authorList>
            <consortium name="US DOE Joint Genome Institute"/>
            <person name="Gugger M."/>
            <person name="Coursin T."/>
            <person name="Rippka R."/>
            <person name="Tandeau De Marsac N."/>
            <person name="Huntemann M."/>
            <person name="Wei C.-L."/>
            <person name="Han J."/>
            <person name="Detter J.C."/>
            <person name="Han C."/>
            <person name="Tapia R."/>
            <person name="Chen A."/>
            <person name="Kyrpides N."/>
            <person name="Mavromatis K."/>
            <person name="Markowitz V."/>
            <person name="Szeto E."/>
            <person name="Ivanova N."/>
            <person name="Pagani I."/>
            <person name="Pati A."/>
            <person name="Goodwin L."/>
            <person name="Nordberg H.P."/>
            <person name="Cantor M.N."/>
            <person name="Hua S.X."/>
            <person name="Woyke T."/>
            <person name="Kerfeld C.A."/>
        </authorList>
    </citation>
    <scope>NUCLEOTIDE SEQUENCE [LARGE SCALE GENOMIC DNA]</scope>
    <source>
        <strain evidence="7 8">PCC 7113</strain>
    </source>
</reference>
<feature type="binding site" evidence="6">
    <location>
        <position position="251"/>
    </location>
    <ligand>
        <name>substrate</name>
    </ligand>
</feature>
<organism evidence="7 8">
    <name type="scientific">Allocoleopsis franciscana PCC 7113</name>
    <dbReference type="NCBI Taxonomy" id="1173027"/>
    <lineage>
        <taxon>Bacteria</taxon>
        <taxon>Bacillati</taxon>
        <taxon>Cyanobacteriota</taxon>
        <taxon>Cyanophyceae</taxon>
        <taxon>Coleofasciculales</taxon>
        <taxon>Coleofasciculaceae</taxon>
        <taxon>Allocoleopsis</taxon>
        <taxon>Allocoleopsis franciscana</taxon>
    </lineage>
</organism>
<feature type="binding site" evidence="6">
    <location>
        <position position="80"/>
    </location>
    <ligand>
        <name>substrate</name>
    </ligand>
</feature>
<comment type="caution">
    <text evidence="6">Lacks conserved residue(s) required for the propagation of feature annotation.</text>
</comment>
<dbReference type="Gene3D" id="3.40.710.10">
    <property type="entry name" value="DD-peptidase/beta-lactamase superfamily"/>
    <property type="match status" value="1"/>
</dbReference>
<dbReference type="KEGG" id="mic:Mic7113_6380"/>
<dbReference type="HAMAP" id="MF_00313">
    <property type="entry name" value="Glutaminase"/>
    <property type="match status" value="1"/>
</dbReference>
<dbReference type="InterPro" id="IPR012338">
    <property type="entry name" value="Beta-lactam/transpept-like"/>
</dbReference>
<evidence type="ECO:0000256" key="2">
    <source>
        <dbReference type="ARBA" id="ARBA00011881"/>
    </source>
</evidence>
<evidence type="ECO:0000256" key="6">
    <source>
        <dbReference type="HAMAP-Rule" id="MF_00313"/>
    </source>
</evidence>
<comment type="similarity">
    <text evidence="1 6">Belongs to the glutaminase family.</text>
</comment>
<dbReference type="EMBL" id="CP003630">
    <property type="protein sequence ID" value="AFZ21967.1"/>
    <property type="molecule type" value="Genomic_DNA"/>
</dbReference>
<dbReference type="Proteomes" id="UP000010471">
    <property type="component" value="Chromosome"/>
</dbReference>
<feature type="binding site" evidence="6">
    <location>
        <position position="131"/>
    </location>
    <ligand>
        <name>substrate</name>
    </ligand>
</feature>
<dbReference type="HOGENOM" id="CLU_027932_1_0_3"/>
<dbReference type="InterPro" id="IPR015868">
    <property type="entry name" value="Glutaminase"/>
</dbReference>
<dbReference type="OrthoDB" id="9788822at2"/>
<protein>
    <recommendedName>
        <fullName evidence="3 6">Glutaminase</fullName>
        <ecNumber evidence="3 6">3.5.1.2</ecNumber>
    </recommendedName>
</protein>
<dbReference type="STRING" id="1173027.Mic7113_6380"/>
<proteinExistence type="inferred from homology"/>
<feature type="binding site" evidence="6">
    <location>
        <position position="206"/>
    </location>
    <ligand>
        <name>substrate</name>
    </ligand>
</feature>
<name>K9WQX1_9CYAN</name>
<sequence>MSESGNSVSRISAKGLAALTQAQLNDWAIQAQTHSQEGQLPNYIPLLAQANPTGLAIQTRSIEGQIVSAGDVSLSFPLMSVVKPFVLLFLLEQLGAQTVFSRVGIQSSHEPYNSLIQLQTDKGWPRNPMINSGAIALADLLPGEDASSRCETLRQWLNQRSNSHLFLDQAMLNSVRSRSNERNRNLANLLAESGYLDNVEMALDTYQHICCLAGTVADLTQLGMILVQDYKNILPKNRRIVNALITTCGLYEASSRFAVQVGVPTKSGVSGAVLAVIPFQGAIACYSPPLDEAGNSKAGLFLLQQLVQTLNLSVFG</sequence>
<dbReference type="GO" id="GO:0006537">
    <property type="term" value="P:glutamate biosynthetic process"/>
    <property type="evidence" value="ECO:0007669"/>
    <property type="project" value="TreeGrafter"/>
</dbReference>
<accession>K9WQX1</accession>
<dbReference type="EC" id="3.5.1.2" evidence="3 6"/>
<gene>
    <name evidence="6" type="primary">glsA</name>
    <name evidence="7" type="ORF">Mic7113_6380</name>
</gene>
<dbReference type="NCBIfam" id="TIGR03814">
    <property type="entry name" value="Gln_ase"/>
    <property type="match status" value="1"/>
</dbReference>
<dbReference type="PANTHER" id="PTHR12544">
    <property type="entry name" value="GLUTAMINASE"/>
    <property type="match status" value="1"/>
</dbReference>
<dbReference type="Pfam" id="PF04960">
    <property type="entry name" value="Glutaminase"/>
    <property type="match status" value="1"/>
</dbReference>
<feature type="binding site" evidence="6">
    <location>
        <position position="269"/>
    </location>
    <ligand>
        <name>substrate</name>
    </ligand>
</feature>
<dbReference type="GO" id="GO:0006543">
    <property type="term" value="P:L-glutamine catabolic process"/>
    <property type="evidence" value="ECO:0007669"/>
    <property type="project" value="TreeGrafter"/>
</dbReference>
<dbReference type="SUPFAM" id="SSF56601">
    <property type="entry name" value="beta-lactamase/transpeptidase-like"/>
    <property type="match status" value="1"/>
</dbReference>
<dbReference type="PATRIC" id="fig|1173027.3.peg.7057"/>
<feature type="binding site" evidence="6">
    <location>
        <position position="183"/>
    </location>
    <ligand>
        <name>substrate</name>
    </ligand>
</feature>
<comment type="catalytic activity">
    <reaction evidence="5 6">
        <text>L-glutamine + H2O = L-glutamate + NH4(+)</text>
        <dbReference type="Rhea" id="RHEA:15889"/>
        <dbReference type="ChEBI" id="CHEBI:15377"/>
        <dbReference type="ChEBI" id="CHEBI:28938"/>
        <dbReference type="ChEBI" id="CHEBI:29985"/>
        <dbReference type="ChEBI" id="CHEBI:58359"/>
        <dbReference type="EC" id="3.5.1.2"/>
    </reaction>
</comment>
<evidence type="ECO:0000313" key="7">
    <source>
        <dbReference type="EMBL" id="AFZ21967.1"/>
    </source>
</evidence>
<dbReference type="PANTHER" id="PTHR12544:SF29">
    <property type="entry name" value="GLUTAMINASE"/>
    <property type="match status" value="1"/>
</dbReference>
<evidence type="ECO:0000256" key="5">
    <source>
        <dbReference type="ARBA" id="ARBA00049534"/>
    </source>
</evidence>
<evidence type="ECO:0000256" key="4">
    <source>
        <dbReference type="ARBA" id="ARBA00022801"/>
    </source>
</evidence>
<keyword evidence="6" id="KW-0007">Acetylation</keyword>
<evidence type="ECO:0000256" key="1">
    <source>
        <dbReference type="ARBA" id="ARBA00011076"/>
    </source>
</evidence>
<dbReference type="GO" id="GO:0004359">
    <property type="term" value="F:glutaminase activity"/>
    <property type="evidence" value="ECO:0007669"/>
    <property type="project" value="UniProtKB-UniRule"/>
</dbReference>